<name>A0A117IBQ4_MYCCR</name>
<evidence type="ECO:0000313" key="1">
    <source>
        <dbReference type="EMBL" id="GAS98282.1"/>
    </source>
</evidence>
<dbReference type="EMBL" id="BCSY01000081">
    <property type="protein sequence ID" value="GAS98282.1"/>
    <property type="molecule type" value="Genomic_DNA"/>
</dbReference>
<comment type="caution">
    <text evidence="1">The sequence shown here is derived from an EMBL/GenBank/DDBJ whole genome shotgun (WGS) entry which is preliminary data.</text>
</comment>
<dbReference type="Proteomes" id="UP000069443">
    <property type="component" value="Unassembled WGS sequence"/>
</dbReference>
<accession>A0A117IBQ4</accession>
<gene>
    <name evidence="1" type="ORF">RMCC_5247</name>
</gene>
<keyword evidence="2" id="KW-1185">Reference proteome</keyword>
<dbReference type="AlphaFoldDB" id="A0A117IBQ4"/>
<organism evidence="1 2">
    <name type="scientific">Mycolicibacterium canariasense</name>
    <name type="common">Mycobacterium canariasense</name>
    <dbReference type="NCBI Taxonomy" id="228230"/>
    <lineage>
        <taxon>Bacteria</taxon>
        <taxon>Bacillati</taxon>
        <taxon>Actinomycetota</taxon>
        <taxon>Actinomycetes</taxon>
        <taxon>Mycobacteriales</taxon>
        <taxon>Mycobacteriaceae</taxon>
        <taxon>Mycolicibacterium</taxon>
    </lineage>
</organism>
<reference evidence="2" key="1">
    <citation type="journal article" date="2016" name="Genome Announc.">
        <title>Draft Genome Sequences of Five Rapidly Growing Mycobacterium Species, M. thermoresistibile, M. fortuitum subsp. acetamidolyticum, M. canariasense, M. brisbanense, and M. novocastrense.</title>
        <authorList>
            <person name="Katahira K."/>
            <person name="Ogura Y."/>
            <person name="Gotoh Y."/>
            <person name="Hayashi T."/>
        </authorList>
    </citation>
    <scope>NUCLEOTIDE SEQUENCE [LARGE SCALE GENOMIC DNA]</scope>
    <source>
        <strain evidence="2">JCM15298</strain>
    </source>
</reference>
<reference evidence="2" key="2">
    <citation type="submission" date="2016-02" db="EMBL/GenBank/DDBJ databases">
        <title>Draft genome sequence of five rapidly growing Mycobacterium species.</title>
        <authorList>
            <person name="Katahira K."/>
            <person name="Gotou Y."/>
            <person name="Iida K."/>
            <person name="Ogura Y."/>
            <person name="Hayashi T."/>
        </authorList>
    </citation>
    <scope>NUCLEOTIDE SEQUENCE [LARGE SCALE GENOMIC DNA]</scope>
    <source>
        <strain evidence="2">JCM15298</strain>
    </source>
</reference>
<proteinExistence type="predicted"/>
<sequence>MIIESAMPVFDVAIAEHVVVAADPSSTFHAARALDLLSVRTPLLTASMWLRGLPARLSGVTAPRPPRIVIGEGVGLPGWMALGEVADREIAFGAVGIFWRPVIEWRHVAPENFSAFAEPGWGKIAADFSVMRYGKLSTLLSYECRTMTTDPDSRREFLRYWWLVRPFVAHIMRATVNKIKADAEAAPENGER</sequence>
<evidence type="ECO:0000313" key="2">
    <source>
        <dbReference type="Proteomes" id="UP000069443"/>
    </source>
</evidence>
<evidence type="ECO:0008006" key="3">
    <source>
        <dbReference type="Google" id="ProtNLM"/>
    </source>
</evidence>
<protein>
    <recommendedName>
        <fullName evidence="3">SRPBCC family protein</fullName>
    </recommendedName>
</protein>